<dbReference type="Gene3D" id="3.40.50.300">
    <property type="entry name" value="P-loop containing nucleotide triphosphate hydrolases"/>
    <property type="match status" value="1"/>
</dbReference>
<sequence>MGELLMHPKEDSCKWIEVDRLVSESVDGRVDSKPFCEIFAGYRCTVDLPSWAYYPQLMQVYPESKTGLRLSERMVFHKYASHRDRARPGQGEDTSNEGALLAGYEDWIDRVKGDVPSEKLLESITQIPQRFRTNSALPQGERASRTCQITGSMVESDAVGASGNVFRGRFNCCFFALSPILRVLDMAYQLALFCLHL</sequence>
<evidence type="ECO:0000313" key="1">
    <source>
        <dbReference type="EMBL" id="KAF8563270.1"/>
    </source>
</evidence>
<proteinExistence type="predicted"/>
<keyword evidence="2" id="KW-1185">Reference proteome</keyword>
<evidence type="ECO:0000313" key="2">
    <source>
        <dbReference type="Proteomes" id="UP000699462"/>
    </source>
</evidence>
<name>A0A8T0D604_9TREM</name>
<dbReference type="Proteomes" id="UP000699462">
    <property type="component" value="Unassembled WGS sequence"/>
</dbReference>
<accession>A0A8T0D604</accession>
<dbReference type="OrthoDB" id="272681at2759"/>
<dbReference type="AlphaFoldDB" id="A0A8T0D604"/>
<comment type="caution">
    <text evidence="1">The sequence shown here is derived from an EMBL/GenBank/DDBJ whole genome shotgun (WGS) entry which is preliminary data.</text>
</comment>
<dbReference type="InterPro" id="IPR027417">
    <property type="entry name" value="P-loop_NTPase"/>
</dbReference>
<gene>
    <name evidence="1" type="ORF">P879_10640</name>
</gene>
<dbReference type="Pfam" id="PF17784">
    <property type="entry name" value="Sulfotransfer_4"/>
    <property type="match status" value="1"/>
</dbReference>
<reference evidence="1 2" key="1">
    <citation type="submission" date="2019-07" db="EMBL/GenBank/DDBJ databases">
        <title>Annotation for the trematode Paragonimus westermani.</title>
        <authorList>
            <person name="Choi Y.-J."/>
        </authorList>
    </citation>
    <scope>NUCLEOTIDE SEQUENCE [LARGE SCALE GENOMIC DNA]</scope>
    <source>
        <strain evidence="1">180907_Pwestermani</strain>
    </source>
</reference>
<dbReference type="InterPro" id="IPR040632">
    <property type="entry name" value="Sulfotransfer_4"/>
</dbReference>
<protein>
    <submittedName>
        <fullName evidence="1">Uncharacterized protein</fullName>
    </submittedName>
</protein>
<dbReference type="EMBL" id="JTDF01012844">
    <property type="protein sequence ID" value="KAF8563270.1"/>
    <property type="molecule type" value="Genomic_DNA"/>
</dbReference>
<organism evidence="1 2">
    <name type="scientific">Paragonimus westermani</name>
    <dbReference type="NCBI Taxonomy" id="34504"/>
    <lineage>
        <taxon>Eukaryota</taxon>
        <taxon>Metazoa</taxon>
        <taxon>Spiralia</taxon>
        <taxon>Lophotrochozoa</taxon>
        <taxon>Platyhelminthes</taxon>
        <taxon>Trematoda</taxon>
        <taxon>Digenea</taxon>
        <taxon>Plagiorchiida</taxon>
        <taxon>Troglotremata</taxon>
        <taxon>Troglotrematidae</taxon>
        <taxon>Paragonimus</taxon>
    </lineage>
</organism>